<dbReference type="InterPro" id="IPR050220">
    <property type="entry name" value="Type_II_DNA_Topoisomerases"/>
</dbReference>
<accession>A0A955L0N0</accession>
<comment type="catalytic activity">
    <reaction evidence="1 8 9">
        <text>ATP-dependent breakage, passage and rejoining of double-stranded DNA.</text>
        <dbReference type="EC" id="5.6.2.2"/>
    </reaction>
</comment>
<evidence type="ECO:0000256" key="9">
    <source>
        <dbReference type="PROSITE-ProRule" id="PRU01384"/>
    </source>
</evidence>
<keyword evidence="10" id="KW-0175">Coiled coil</keyword>
<proteinExistence type="inferred from homology"/>
<evidence type="ECO:0000259" key="11">
    <source>
        <dbReference type="PROSITE" id="PS52040"/>
    </source>
</evidence>
<organism evidence="12 13">
    <name type="scientific">Candidatus Dojkabacteria bacterium</name>
    <dbReference type="NCBI Taxonomy" id="2099670"/>
    <lineage>
        <taxon>Bacteria</taxon>
        <taxon>Candidatus Dojkabacteria</taxon>
    </lineage>
</organism>
<dbReference type="PANTHER" id="PTHR43493">
    <property type="entry name" value="DNA GYRASE/TOPOISOMERASE SUBUNIT A"/>
    <property type="match status" value="1"/>
</dbReference>
<dbReference type="Pfam" id="PF00521">
    <property type="entry name" value="DNA_topoisoIV"/>
    <property type="match status" value="2"/>
</dbReference>
<dbReference type="Gene3D" id="2.120.10.90">
    <property type="entry name" value="DNA gyrase/topoisomerase IV, subunit A, C-terminal"/>
    <property type="match status" value="1"/>
</dbReference>
<dbReference type="InterPro" id="IPR005743">
    <property type="entry name" value="GyrA"/>
</dbReference>
<dbReference type="InterPro" id="IPR013758">
    <property type="entry name" value="Topo_IIA_A/C_ab"/>
</dbReference>
<dbReference type="Gene3D" id="1.10.268.10">
    <property type="entry name" value="Topoisomerase, domain 3"/>
    <property type="match status" value="1"/>
</dbReference>
<dbReference type="AlphaFoldDB" id="A0A955L0N0"/>
<evidence type="ECO:0000256" key="1">
    <source>
        <dbReference type="ARBA" id="ARBA00000185"/>
    </source>
</evidence>
<dbReference type="Proteomes" id="UP000745577">
    <property type="component" value="Unassembled WGS sequence"/>
</dbReference>
<dbReference type="GO" id="GO:0003677">
    <property type="term" value="F:DNA binding"/>
    <property type="evidence" value="ECO:0007669"/>
    <property type="project" value="UniProtKB-UniRule"/>
</dbReference>
<evidence type="ECO:0000256" key="5">
    <source>
        <dbReference type="ARBA" id="ARBA00023029"/>
    </source>
</evidence>
<feature type="domain" description="Topo IIA-type catalytic" evidence="11">
    <location>
        <begin position="38"/>
        <end position="537"/>
    </location>
</feature>
<dbReference type="InterPro" id="IPR035516">
    <property type="entry name" value="Gyrase/topoIV_suA_C"/>
</dbReference>
<evidence type="ECO:0000313" key="13">
    <source>
        <dbReference type="Proteomes" id="UP000745577"/>
    </source>
</evidence>
<dbReference type="HAMAP" id="MF_01897">
    <property type="entry name" value="GyrA"/>
    <property type="match status" value="1"/>
</dbReference>
<protein>
    <recommendedName>
        <fullName evidence="8">DNA gyrase subunit A</fullName>
        <ecNumber evidence="8">5.6.2.2</ecNumber>
    </recommendedName>
</protein>
<keyword evidence="5 8" id="KW-0799">Topoisomerase</keyword>
<sequence>MADQDQKITGTINSRNIVDEMSTSYINYAMSVIVARALPEVRDGLKPVQRRILYAMYRQGFLPSKSYKKSARTVGEVIGKYHPHGDTAVYDAMVRMAQDFSFRYPLIDGQGNFGSIDGDTAAAMRYTESRLGKNALEILQDLDKNTVDFIPTYDGSYSEPNLLPSLLPNLLLNGAEGIAVGMATKIPPHNLGEIVDGMKSMIEIGNEFDYSQLDLKYAKDIRTVEDLQKLPKNRFPEFISSTTIEDLVKFIPAPDFPTGAEMYDQAEIIRGYATGRGRVLMRAVAHIEERAGGKFRIVVTELPYQVNKSNLVIKIADLHRDKKIIGIADLRDESTKTIRVVIDIKKDGNPNTVLNKLYKYTEMQTTFNMNLLALVNGEPKLLNLKRILELFITHRQEIIIRRAEFDLARAKEREHILEGLMIALDNLDEVINTIRSSKDADTAKTNLIKKFALSEIQATAILDMQLRKLAALERQKIEEEYQQIKKTIAELIKLITTPDMVIKTIDEELTSLKERLSDKRRTKLHKGKVGEFSELDLIHKENVFVTVSEQGYIKRINENTYKQQKRGGKGKTGMGTKEDDGVSHILSCSTHDDILFFTNRGRVFFKKVYEIPEFGRTAKGQAIINLINIDQNELVTSILSKREDGKLYDEDTIQEGEEKREKKPYKYLFMATKLGTVKKTAIEDFSNIRTNGLISIKLSKEDELAWVKPTNGDDEVLLITEQARSIRFHEKDVRPTGRDTMGVRGILFKNPGDFVIAMDVVRNQEDLLLTISRNGYGKVSKLSQFPRQKRGGQGVYAARINKKTGYLATARIFDHPGLDLLIISKVGKALRTPTNDLPERSRQTAGVRLMSLEKGDEVSAIAIV</sequence>
<dbReference type="SUPFAM" id="SSF56719">
    <property type="entry name" value="Type II DNA topoisomerase"/>
    <property type="match status" value="1"/>
</dbReference>
<comment type="miscellaneous">
    <text evidence="8">Few gyrases are as efficient as E.coli at forming negative supercoils. Not all organisms have 2 type II topoisomerases; in organisms with a single type II topoisomerase this enzyme also has to decatenate newly replicated chromosomes.</text>
</comment>
<evidence type="ECO:0000256" key="10">
    <source>
        <dbReference type="SAM" id="Coils"/>
    </source>
</evidence>
<dbReference type="GO" id="GO:0006265">
    <property type="term" value="P:DNA topological change"/>
    <property type="evidence" value="ECO:0007669"/>
    <property type="project" value="UniProtKB-UniRule"/>
</dbReference>
<dbReference type="InterPro" id="IPR013757">
    <property type="entry name" value="Topo_IIA_A_a_sf"/>
</dbReference>
<keyword evidence="7 8" id="KW-0413">Isomerase</keyword>
<evidence type="ECO:0000313" key="12">
    <source>
        <dbReference type="EMBL" id="MCA9379576.1"/>
    </source>
</evidence>
<feature type="short sequence motif" description="GyrA-box" evidence="8">
    <location>
        <begin position="564"/>
        <end position="570"/>
    </location>
</feature>
<dbReference type="InterPro" id="IPR006691">
    <property type="entry name" value="GyrA/parC_rep"/>
</dbReference>
<keyword evidence="6 8" id="KW-0238">DNA-binding</keyword>
<dbReference type="GO" id="GO:0005737">
    <property type="term" value="C:cytoplasm"/>
    <property type="evidence" value="ECO:0007669"/>
    <property type="project" value="UniProtKB-SubCell"/>
</dbReference>
<feature type="active site" description="O-(5'-phospho-DNA)-tyrosine intermediate" evidence="8 9">
    <location>
        <position position="126"/>
    </location>
</feature>
<dbReference type="GO" id="GO:0006261">
    <property type="term" value="P:DNA-templated DNA replication"/>
    <property type="evidence" value="ECO:0007669"/>
    <property type="project" value="UniProtKB-UniRule"/>
</dbReference>
<dbReference type="EMBL" id="JAGQLL010000002">
    <property type="protein sequence ID" value="MCA9379576.1"/>
    <property type="molecule type" value="Genomic_DNA"/>
</dbReference>
<dbReference type="Gene3D" id="3.90.199.10">
    <property type="entry name" value="Topoisomerase II, domain 5"/>
    <property type="match status" value="1"/>
</dbReference>
<evidence type="ECO:0000256" key="4">
    <source>
        <dbReference type="ARBA" id="ARBA00022840"/>
    </source>
</evidence>
<keyword evidence="4 8" id="KW-0067">ATP-binding</keyword>
<dbReference type="GO" id="GO:0034335">
    <property type="term" value="F:DNA negative supercoiling activity"/>
    <property type="evidence" value="ECO:0007669"/>
    <property type="project" value="UniProtKB-ARBA"/>
</dbReference>
<comment type="subcellular location">
    <subcellularLocation>
        <location evidence="8">Cytoplasm</location>
    </subcellularLocation>
</comment>
<gene>
    <name evidence="8" type="primary">gyrA</name>
    <name evidence="12" type="ORF">KC675_00165</name>
</gene>
<keyword evidence="8" id="KW-0963">Cytoplasm</keyword>
<comment type="function">
    <text evidence="8">A type II topoisomerase that negatively supercoils closed circular double-stranded (ds) DNA in an ATP-dependent manner to modulate DNA topology and maintain chromosomes in an underwound state. Negative supercoiling favors strand separation, and DNA replication, transcription, recombination and repair, all of which involve strand separation. Also able to catalyze the interconversion of other topological isomers of dsDNA rings, including catenanes and knotted rings. Type II topoisomerases break and join 2 DNA strands simultaneously in an ATP-dependent manner.</text>
</comment>
<evidence type="ECO:0000256" key="6">
    <source>
        <dbReference type="ARBA" id="ARBA00023125"/>
    </source>
</evidence>
<name>A0A955L0N0_9BACT</name>
<dbReference type="Pfam" id="PF03989">
    <property type="entry name" value="DNA_gyraseA_C"/>
    <property type="match status" value="6"/>
</dbReference>
<dbReference type="PROSITE" id="PS52040">
    <property type="entry name" value="TOPO_IIA"/>
    <property type="match status" value="1"/>
</dbReference>
<dbReference type="GO" id="GO:0009330">
    <property type="term" value="C:DNA topoisomerase type II (double strand cut, ATP-hydrolyzing) complex"/>
    <property type="evidence" value="ECO:0007669"/>
    <property type="project" value="TreeGrafter"/>
</dbReference>
<evidence type="ECO:0000256" key="8">
    <source>
        <dbReference type="HAMAP-Rule" id="MF_01897"/>
    </source>
</evidence>
<dbReference type="FunFam" id="3.30.1360.40:FF:000002">
    <property type="entry name" value="DNA gyrase subunit A"/>
    <property type="match status" value="1"/>
</dbReference>
<dbReference type="EC" id="5.6.2.2" evidence="8"/>
<comment type="similarity">
    <text evidence="2 8">Belongs to the type II topoisomerase GyrA/ParC subunit family.</text>
</comment>
<dbReference type="PANTHER" id="PTHR43493:SF5">
    <property type="entry name" value="DNA GYRASE SUBUNIT A, CHLOROPLASTIC_MITOCHONDRIAL"/>
    <property type="match status" value="1"/>
</dbReference>
<dbReference type="SUPFAM" id="SSF101904">
    <property type="entry name" value="GyrA/ParC C-terminal domain-like"/>
    <property type="match status" value="1"/>
</dbReference>
<dbReference type="InterPro" id="IPR013760">
    <property type="entry name" value="Topo_IIA-like_dom_sf"/>
</dbReference>
<feature type="coiled-coil region" evidence="10">
    <location>
        <begin position="467"/>
        <end position="522"/>
    </location>
</feature>
<reference evidence="12" key="2">
    <citation type="journal article" date="2021" name="Microbiome">
        <title>Successional dynamics and alternative stable states in a saline activated sludge microbial community over 9 years.</title>
        <authorList>
            <person name="Wang Y."/>
            <person name="Ye J."/>
            <person name="Ju F."/>
            <person name="Liu L."/>
            <person name="Boyd J.A."/>
            <person name="Deng Y."/>
            <person name="Parks D.H."/>
            <person name="Jiang X."/>
            <person name="Yin X."/>
            <person name="Woodcroft B.J."/>
            <person name="Tyson G.W."/>
            <person name="Hugenholtz P."/>
            <person name="Polz M.F."/>
            <person name="Zhang T."/>
        </authorList>
    </citation>
    <scope>NUCLEOTIDE SEQUENCE</scope>
    <source>
        <strain evidence="12">HKST-UBA15</strain>
    </source>
</reference>
<keyword evidence="3 8" id="KW-0547">Nucleotide-binding</keyword>
<dbReference type="Gene3D" id="3.30.1360.40">
    <property type="match status" value="1"/>
</dbReference>
<evidence type="ECO:0000256" key="7">
    <source>
        <dbReference type="ARBA" id="ARBA00023235"/>
    </source>
</evidence>
<dbReference type="GO" id="GO:0005524">
    <property type="term" value="F:ATP binding"/>
    <property type="evidence" value="ECO:0007669"/>
    <property type="project" value="UniProtKB-UniRule"/>
</dbReference>
<comment type="caution">
    <text evidence="12">The sequence shown here is derived from an EMBL/GenBank/DDBJ whole genome shotgun (WGS) entry which is preliminary data.</text>
</comment>
<dbReference type="FunFam" id="1.10.268.10:FF:000001">
    <property type="entry name" value="DNA gyrase subunit A"/>
    <property type="match status" value="1"/>
</dbReference>
<dbReference type="CDD" id="cd00187">
    <property type="entry name" value="TOP4c"/>
    <property type="match status" value="1"/>
</dbReference>
<dbReference type="InterPro" id="IPR002205">
    <property type="entry name" value="Topo_IIA_dom_A"/>
</dbReference>
<dbReference type="GO" id="GO:0005694">
    <property type="term" value="C:chromosome"/>
    <property type="evidence" value="ECO:0007669"/>
    <property type="project" value="InterPro"/>
</dbReference>
<dbReference type="SMART" id="SM00434">
    <property type="entry name" value="TOP4c"/>
    <property type="match status" value="1"/>
</dbReference>
<evidence type="ECO:0000256" key="3">
    <source>
        <dbReference type="ARBA" id="ARBA00022741"/>
    </source>
</evidence>
<reference evidence="12" key="1">
    <citation type="submission" date="2020-04" db="EMBL/GenBank/DDBJ databases">
        <authorList>
            <person name="Zhang T."/>
        </authorList>
    </citation>
    <scope>NUCLEOTIDE SEQUENCE</scope>
    <source>
        <strain evidence="12">HKST-UBA15</strain>
    </source>
</reference>
<evidence type="ECO:0000256" key="2">
    <source>
        <dbReference type="ARBA" id="ARBA00008263"/>
    </source>
</evidence>
<comment type="subunit">
    <text evidence="8">Heterotetramer, composed of two GyrA and two GyrB chains. In the heterotetramer, GyrA contains the active site tyrosine that forms a transient covalent intermediate with DNA, while GyrB binds cofactors and catalyzes ATP hydrolysis.</text>
</comment>